<dbReference type="InterPro" id="IPR004099">
    <property type="entry name" value="Pyr_nucl-diS_OxRdtase_dimer"/>
</dbReference>
<dbReference type="GO" id="GO:0004148">
    <property type="term" value="F:dihydrolipoyl dehydrogenase (NADH) activity"/>
    <property type="evidence" value="ECO:0007669"/>
    <property type="project" value="TreeGrafter"/>
</dbReference>
<keyword evidence="1" id="KW-0520">NAD</keyword>
<dbReference type="GO" id="GO:0050660">
    <property type="term" value="F:flavin adenine dinucleotide binding"/>
    <property type="evidence" value="ECO:0007669"/>
    <property type="project" value="TreeGrafter"/>
</dbReference>
<protein>
    <recommendedName>
        <fullName evidence="2">Pyridine nucleotide-disulphide oxidoreductase dimerisation domain-containing protein</fullName>
    </recommendedName>
</protein>
<dbReference type="RefSeq" id="XP_013895931.1">
    <property type="nucleotide sequence ID" value="XM_014040477.1"/>
</dbReference>
<dbReference type="Pfam" id="PF02852">
    <property type="entry name" value="Pyr_redox_dim"/>
    <property type="match status" value="1"/>
</dbReference>
<dbReference type="SUPFAM" id="SSF55424">
    <property type="entry name" value="FAD/NAD-linked reductases, dimerisation (C-terminal) domain"/>
    <property type="match status" value="1"/>
</dbReference>
<dbReference type="PRINTS" id="PR00411">
    <property type="entry name" value="PNDRDTASEI"/>
</dbReference>
<dbReference type="PANTHER" id="PTHR22912:SF223">
    <property type="entry name" value="DIHYDROLIPOYL DEHYDROGENASE 1, MITOCHONDRIAL"/>
    <property type="match status" value="1"/>
</dbReference>
<keyword evidence="4" id="KW-1185">Reference proteome</keyword>
<dbReference type="Gene3D" id="3.30.390.30">
    <property type="match status" value="1"/>
</dbReference>
<accession>A0A0D2M6Q4</accession>
<dbReference type="PANTHER" id="PTHR22912">
    <property type="entry name" value="DISULFIDE OXIDOREDUCTASE"/>
    <property type="match status" value="1"/>
</dbReference>
<gene>
    <name evidence="3" type="ORF">MNEG_11054</name>
</gene>
<dbReference type="KEGG" id="mng:MNEG_11054"/>
<dbReference type="AlphaFoldDB" id="A0A0D2M6Q4"/>
<organism evidence="3 4">
    <name type="scientific">Monoraphidium neglectum</name>
    <dbReference type="NCBI Taxonomy" id="145388"/>
    <lineage>
        <taxon>Eukaryota</taxon>
        <taxon>Viridiplantae</taxon>
        <taxon>Chlorophyta</taxon>
        <taxon>core chlorophytes</taxon>
        <taxon>Chlorophyceae</taxon>
        <taxon>CS clade</taxon>
        <taxon>Sphaeropleales</taxon>
        <taxon>Selenastraceae</taxon>
        <taxon>Monoraphidium</taxon>
    </lineage>
</organism>
<dbReference type="Proteomes" id="UP000054498">
    <property type="component" value="Unassembled WGS sequence"/>
</dbReference>
<dbReference type="GO" id="GO:0045252">
    <property type="term" value="C:oxoglutarate dehydrogenase complex"/>
    <property type="evidence" value="ECO:0007669"/>
    <property type="project" value="TreeGrafter"/>
</dbReference>
<feature type="domain" description="Pyridine nucleotide-disulphide oxidoreductase dimerisation" evidence="2">
    <location>
        <begin position="1"/>
        <end position="60"/>
    </location>
</feature>
<reference evidence="3 4" key="1">
    <citation type="journal article" date="2013" name="BMC Genomics">
        <title>Reconstruction of the lipid metabolism for the microalga Monoraphidium neglectum from its genome sequence reveals characteristics suitable for biofuel production.</title>
        <authorList>
            <person name="Bogen C."/>
            <person name="Al-Dilaimi A."/>
            <person name="Albersmeier A."/>
            <person name="Wichmann J."/>
            <person name="Grundmann M."/>
            <person name="Rupp O."/>
            <person name="Lauersen K.J."/>
            <person name="Blifernez-Klassen O."/>
            <person name="Kalinowski J."/>
            <person name="Goesmann A."/>
            <person name="Mussgnug J.H."/>
            <person name="Kruse O."/>
        </authorList>
    </citation>
    <scope>NUCLEOTIDE SEQUENCE [LARGE SCALE GENOMIC DNA]</scope>
    <source>
        <strain evidence="3 4">SAG 48.87</strain>
    </source>
</reference>
<dbReference type="EMBL" id="KK102791">
    <property type="protein sequence ID" value="KIY96911.1"/>
    <property type="molecule type" value="Genomic_DNA"/>
</dbReference>
<evidence type="ECO:0000256" key="1">
    <source>
        <dbReference type="ARBA" id="ARBA00023027"/>
    </source>
</evidence>
<dbReference type="OrthoDB" id="361797at2759"/>
<dbReference type="InterPro" id="IPR050151">
    <property type="entry name" value="Class-I_Pyr_Nuc-Dis_Oxidored"/>
</dbReference>
<dbReference type="STRING" id="145388.A0A0D2M6Q4"/>
<proteinExistence type="predicted"/>
<name>A0A0D2M6Q4_9CHLO</name>
<evidence type="ECO:0000259" key="2">
    <source>
        <dbReference type="Pfam" id="PF02852"/>
    </source>
</evidence>
<sequence>VKFIADAKTDKLLGAWIMGPNAGELIPECVLAMEYGACTEDIARSCHGHPTLSEAIKEAALATAFGKPIHM</sequence>
<dbReference type="GeneID" id="25728278"/>
<dbReference type="InterPro" id="IPR016156">
    <property type="entry name" value="FAD/NAD-linked_Rdtase_dimer_sf"/>
</dbReference>
<feature type="non-terminal residue" evidence="3">
    <location>
        <position position="1"/>
    </location>
</feature>
<evidence type="ECO:0000313" key="3">
    <source>
        <dbReference type="EMBL" id="KIY96911.1"/>
    </source>
</evidence>
<dbReference type="GO" id="GO:0005739">
    <property type="term" value="C:mitochondrion"/>
    <property type="evidence" value="ECO:0007669"/>
    <property type="project" value="TreeGrafter"/>
</dbReference>
<evidence type="ECO:0000313" key="4">
    <source>
        <dbReference type="Proteomes" id="UP000054498"/>
    </source>
</evidence>
<dbReference type="GO" id="GO:0006103">
    <property type="term" value="P:2-oxoglutarate metabolic process"/>
    <property type="evidence" value="ECO:0007669"/>
    <property type="project" value="TreeGrafter"/>
</dbReference>